<evidence type="ECO:0000256" key="2">
    <source>
        <dbReference type="ARBA" id="ARBA00007793"/>
    </source>
</evidence>
<evidence type="ECO:0000313" key="12">
    <source>
        <dbReference type="Proteomes" id="UP000224634"/>
    </source>
</evidence>
<proteinExistence type="inferred from homology"/>
<dbReference type="PANTHER" id="PTHR39730:SF1">
    <property type="entry name" value="ENDOGLUCANASE 1"/>
    <property type="match status" value="1"/>
</dbReference>
<dbReference type="STRING" id="1447883.A0A2B7Y2L9"/>
<dbReference type="Gene3D" id="2.40.40.10">
    <property type="entry name" value="RlpA-like domain"/>
    <property type="match status" value="1"/>
</dbReference>
<name>A0A2B7Y2L9_POLH7</name>
<evidence type="ECO:0000313" key="11">
    <source>
        <dbReference type="EMBL" id="PGH15510.1"/>
    </source>
</evidence>
<evidence type="ECO:0000256" key="7">
    <source>
        <dbReference type="ARBA" id="ARBA00023295"/>
    </source>
</evidence>
<dbReference type="SUPFAM" id="SSF50685">
    <property type="entry name" value="Barwin-like endoglucanases"/>
    <property type="match status" value="1"/>
</dbReference>
<keyword evidence="8" id="KW-0624">Polysaccharide degradation</keyword>
<dbReference type="EC" id="3.2.1.4" evidence="3"/>
<dbReference type="InterPro" id="IPR052288">
    <property type="entry name" value="GH45_Enzymes"/>
</dbReference>
<dbReference type="EMBL" id="PDNA01000082">
    <property type="protein sequence ID" value="PGH15510.1"/>
    <property type="molecule type" value="Genomic_DNA"/>
</dbReference>
<evidence type="ECO:0000256" key="8">
    <source>
        <dbReference type="ARBA" id="ARBA00023326"/>
    </source>
</evidence>
<sequence>MVSANILASLFLFLSASQVATAADNTVSGEAITERYWDCCKTDCAWPGRTEWTQPIQQCDGNNKAVTDFNAGSGCGDGKAFSCADQSPWAINDTFSYGYAGVYLVEQVRDKWCSACYEVTFTSGKVKGKKMVVQGHNSGFDLLTANKFALAIPGGNTSFAGACAKQYGVDNKVFGIEDEGVSTSKECENLPKPLQAGCKWRFDWFMNETRPNASYKRVKCPTVLTDRTKSIRNDDADIKPEDQDAEEDSASSITYYSTLGLGAFTALLKFIL</sequence>
<evidence type="ECO:0000256" key="6">
    <source>
        <dbReference type="ARBA" id="ARBA00023277"/>
    </source>
</evidence>
<evidence type="ECO:0000256" key="9">
    <source>
        <dbReference type="SAM" id="SignalP"/>
    </source>
</evidence>
<dbReference type="Proteomes" id="UP000224634">
    <property type="component" value="Unassembled WGS sequence"/>
</dbReference>
<gene>
    <name evidence="11" type="ORF">AJ80_05527</name>
</gene>
<comment type="similarity">
    <text evidence="2">Belongs to the glycosyl hydrolase 45 (cellulase K) family.</text>
</comment>
<dbReference type="AlphaFoldDB" id="A0A2B7Y2L9"/>
<evidence type="ECO:0000256" key="1">
    <source>
        <dbReference type="ARBA" id="ARBA00000966"/>
    </source>
</evidence>
<dbReference type="InterPro" id="IPR000334">
    <property type="entry name" value="Glyco_hydro_45"/>
</dbReference>
<feature type="domain" description="Glycosyl hydrolases family 45 active site" evidence="10">
    <location>
        <begin position="33"/>
        <end position="228"/>
    </location>
</feature>
<protein>
    <recommendedName>
        <fullName evidence="3">cellulase</fullName>
        <ecNumber evidence="3">3.2.1.4</ecNumber>
    </recommendedName>
</protein>
<feature type="signal peptide" evidence="9">
    <location>
        <begin position="1"/>
        <end position="22"/>
    </location>
</feature>
<evidence type="ECO:0000256" key="3">
    <source>
        <dbReference type="ARBA" id="ARBA00012601"/>
    </source>
</evidence>
<accession>A0A2B7Y2L9</accession>
<organism evidence="11 12">
    <name type="scientific">Polytolypa hystricis (strain UAMH7299)</name>
    <dbReference type="NCBI Taxonomy" id="1447883"/>
    <lineage>
        <taxon>Eukaryota</taxon>
        <taxon>Fungi</taxon>
        <taxon>Dikarya</taxon>
        <taxon>Ascomycota</taxon>
        <taxon>Pezizomycotina</taxon>
        <taxon>Eurotiomycetes</taxon>
        <taxon>Eurotiomycetidae</taxon>
        <taxon>Onygenales</taxon>
        <taxon>Onygenales incertae sedis</taxon>
        <taxon>Polytolypa</taxon>
    </lineage>
</organism>
<dbReference type="GO" id="GO:0030245">
    <property type="term" value="P:cellulose catabolic process"/>
    <property type="evidence" value="ECO:0007669"/>
    <property type="project" value="UniProtKB-KW"/>
</dbReference>
<comment type="caution">
    <text evidence="11">The sequence shown here is derived from an EMBL/GenBank/DDBJ whole genome shotgun (WGS) entry which is preliminary data.</text>
</comment>
<dbReference type="GO" id="GO:0008810">
    <property type="term" value="F:cellulase activity"/>
    <property type="evidence" value="ECO:0007669"/>
    <property type="project" value="UniProtKB-EC"/>
</dbReference>
<dbReference type="Pfam" id="PF02015">
    <property type="entry name" value="Glyco_hydro_45"/>
    <property type="match status" value="1"/>
</dbReference>
<feature type="chain" id="PRO_5012993406" description="cellulase" evidence="9">
    <location>
        <begin position="23"/>
        <end position="272"/>
    </location>
</feature>
<keyword evidence="6" id="KW-0119">Carbohydrate metabolism</keyword>
<keyword evidence="9" id="KW-0732">Signal</keyword>
<evidence type="ECO:0000259" key="10">
    <source>
        <dbReference type="Pfam" id="PF02015"/>
    </source>
</evidence>
<evidence type="ECO:0000256" key="5">
    <source>
        <dbReference type="ARBA" id="ARBA00023001"/>
    </source>
</evidence>
<keyword evidence="5" id="KW-0136">Cellulose degradation</keyword>
<reference evidence="11 12" key="1">
    <citation type="submission" date="2017-10" db="EMBL/GenBank/DDBJ databases">
        <title>Comparative genomics in systemic dimorphic fungi from Ajellomycetaceae.</title>
        <authorList>
            <person name="Munoz J.F."/>
            <person name="Mcewen J.G."/>
            <person name="Clay O.K."/>
            <person name="Cuomo C.A."/>
        </authorList>
    </citation>
    <scope>NUCLEOTIDE SEQUENCE [LARGE SCALE GENOMIC DNA]</scope>
    <source>
        <strain evidence="11 12">UAMH7299</strain>
    </source>
</reference>
<dbReference type="OrthoDB" id="10035502at2759"/>
<keyword evidence="7" id="KW-0326">Glycosidase</keyword>
<comment type="catalytic activity">
    <reaction evidence="1">
        <text>Endohydrolysis of (1-&gt;4)-beta-D-glucosidic linkages in cellulose, lichenin and cereal beta-D-glucans.</text>
        <dbReference type="EC" id="3.2.1.4"/>
    </reaction>
</comment>
<keyword evidence="4" id="KW-0378">Hydrolase</keyword>
<keyword evidence="12" id="KW-1185">Reference proteome</keyword>
<dbReference type="PANTHER" id="PTHR39730">
    <property type="entry name" value="ENDOGLUCANASE 1"/>
    <property type="match status" value="1"/>
</dbReference>
<evidence type="ECO:0000256" key="4">
    <source>
        <dbReference type="ARBA" id="ARBA00022801"/>
    </source>
</evidence>
<dbReference type="InterPro" id="IPR036908">
    <property type="entry name" value="RlpA-like_sf"/>
</dbReference>